<keyword evidence="3" id="KW-1185">Reference proteome</keyword>
<evidence type="ECO:0000313" key="2">
    <source>
        <dbReference type="EMBL" id="MBA0796602.1"/>
    </source>
</evidence>
<feature type="region of interest" description="Disordered" evidence="1">
    <location>
        <begin position="139"/>
        <end position="169"/>
    </location>
</feature>
<accession>A0A7J9GGA8</accession>
<dbReference type="Proteomes" id="UP000593560">
    <property type="component" value="Unassembled WGS sequence"/>
</dbReference>
<dbReference type="OrthoDB" id="6513042at2759"/>
<reference evidence="2 3" key="1">
    <citation type="journal article" date="2019" name="Genome Biol. Evol.">
        <title>Insights into the evolution of the New World diploid cottons (Gossypium, subgenus Houzingenia) based on genome sequencing.</title>
        <authorList>
            <person name="Grover C.E."/>
            <person name="Arick M.A. 2nd"/>
            <person name="Thrash A."/>
            <person name="Conover J.L."/>
            <person name="Sanders W.S."/>
            <person name="Peterson D.G."/>
            <person name="Frelichowski J.E."/>
            <person name="Scheffler J.A."/>
            <person name="Scheffler B.E."/>
            <person name="Wendel J.F."/>
        </authorList>
    </citation>
    <scope>NUCLEOTIDE SEQUENCE [LARGE SCALE GENOMIC DNA]</scope>
    <source>
        <strain evidence="2">0</strain>
        <tissue evidence="2">Leaf</tissue>
    </source>
</reference>
<proteinExistence type="predicted"/>
<name>A0A7J9GGA8_9ROSI</name>
<comment type="caution">
    <text evidence="2">The sequence shown here is derived from an EMBL/GenBank/DDBJ whole genome shotgun (WGS) entry which is preliminary data.</text>
</comment>
<dbReference type="AlphaFoldDB" id="A0A7J9GGA8"/>
<evidence type="ECO:0000313" key="3">
    <source>
        <dbReference type="Proteomes" id="UP000593560"/>
    </source>
</evidence>
<protein>
    <submittedName>
        <fullName evidence="2">Uncharacterized protein</fullName>
    </submittedName>
</protein>
<feature type="non-terminal residue" evidence="2">
    <location>
        <position position="1"/>
    </location>
</feature>
<gene>
    <name evidence="2" type="ORF">Gohar_007361</name>
</gene>
<sequence length="169" mass="17836">LPHQQGTQQNVGTIGSPFNFPPLDIPNSQPSVGGPLSQPGFVNNVQGASQTIRDGFSMGGMSQDFLGEDFKSQGSHVPYNIADFSTQASQGGYAVDYASQGAQSGFPGNFLNQNSQAGYSRFGAGNDFMTQDYMNHGSQGLFTQAGFNDPSQDDASQSHFGAANPNQLQ</sequence>
<dbReference type="EMBL" id="JABFAD010000004">
    <property type="protein sequence ID" value="MBA0796602.1"/>
    <property type="molecule type" value="Genomic_DNA"/>
</dbReference>
<evidence type="ECO:0000256" key="1">
    <source>
        <dbReference type="SAM" id="MobiDB-lite"/>
    </source>
</evidence>
<feature type="non-terminal residue" evidence="2">
    <location>
        <position position="169"/>
    </location>
</feature>
<organism evidence="2 3">
    <name type="scientific">Gossypium harknessii</name>
    <dbReference type="NCBI Taxonomy" id="34285"/>
    <lineage>
        <taxon>Eukaryota</taxon>
        <taxon>Viridiplantae</taxon>
        <taxon>Streptophyta</taxon>
        <taxon>Embryophyta</taxon>
        <taxon>Tracheophyta</taxon>
        <taxon>Spermatophyta</taxon>
        <taxon>Magnoliopsida</taxon>
        <taxon>eudicotyledons</taxon>
        <taxon>Gunneridae</taxon>
        <taxon>Pentapetalae</taxon>
        <taxon>rosids</taxon>
        <taxon>malvids</taxon>
        <taxon>Malvales</taxon>
        <taxon>Malvaceae</taxon>
        <taxon>Malvoideae</taxon>
        <taxon>Gossypium</taxon>
    </lineage>
</organism>